<evidence type="ECO:0000313" key="7">
    <source>
        <dbReference type="EMBL" id="KAK1670531.1"/>
    </source>
</evidence>
<evidence type="ECO:0000256" key="4">
    <source>
        <dbReference type="ARBA" id="ARBA00023163"/>
    </source>
</evidence>
<keyword evidence="4" id="KW-0804">Transcription</keyword>
<keyword evidence="3" id="KW-0238">DNA-binding</keyword>
<evidence type="ECO:0000256" key="2">
    <source>
        <dbReference type="ARBA" id="ARBA00023015"/>
    </source>
</evidence>
<dbReference type="Proteomes" id="UP001231189">
    <property type="component" value="Unassembled WGS sequence"/>
</dbReference>
<dbReference type="InterPro" id="IPR050655">
    <property type="entry name" value="Plant_B3_domain"/>
</dbReference>
<protein>
    <recommendedName>
        <fullName evidence="6">TF-B3 domain-containing protein</fullName>
    </recommendedName>
</protein>
<dbReference type="CDD" id="cd10017">
    <property type="entry name" value="B3_DNA"/>
    <property type="match status" value="1"/>
</dbReference>
<dbReference type="PROSITE" id="PS50863">
    <property type="entry name" value="B3"/>
    <property type="match status" value="1"/>
</dbReference>
<proteinExistence type="predicted"/>
<dbReference type="EMBL" id="JAUUTY010000003">
    <property type="protein sequence ID" value="KAK1670531.1"/>
    <property type="molecule type" value="Genomic_DNA"/>
</dbReference>
<comment type="caution">
    <text evidence="7">The sequence shown here is derived from an EMBL/GenBank/DDBJ whole genome shotgun (WGS) entry which is preliminary data.</text>
</comment>
<gene>
    <name evidence="7" type="ORF">QYE76_058690</name>
</gene>
<dbReference type="SUPFAM" id="SSF101936">
    <property type="entry name" value="DNA-binding pseudobarrel domain"/>
    <property type="match status" value="1"/>
</dbReference>
<name>A0AAD8T5X5_LOLMU</name>
<organism evidence="7 8">
    <name type="scientific">Lolium multiflorum</name>
    <name type="common">Italian ryegrass</name>
    <name type="synonym">Lolium perenne subsp. multiflorum</name>
    <dbReference type="NCBI Taxonomy" id="4521"/>
    <lineage>
        <taxon>Eukaryota</taxon>
        <taxon>Viridiplantae</taxon>
        <taxon>Streptophyta</taxon>
        <taxon>Embryophyta</taxon>
        <taxon>Tracheophyta</taxon>
        <taxon>Spermatophyta</taxon>
        <taxon>Magnoliopsida</taxon>
        <taxon>Liliopsida</taxon>
        <taxon>Poales</taxon>
        <taxon>Poaceae</taxon>
        <taxon>BOP clade</taxon>
        <taxon>Pooideae</taxon>
        <taxon>Poodae</taxon>
        <taxon>Poeae</taxon>
        <taxon>Poeae Chloroplast Group 2 (Poeae type)</taxon>
        <taxon>Loliodinae</taxon>
        <taxon>Loliinae</taxon>
        <taxon>Lolium</taxon>
    </lineage>
</organism>
<dbReference type="PANTHER" id="PTHR31920:SF111">
    <property type="entry name" value="B3 DOMAIN-CONTAINING PROTEIN OS03G0621600-RELATED"/>
    <property type="match status" value="1"/>
</dbReference>
<dbReference type="PANTHER" id="PTHR31920">
    <property type="entry name" value="B3 DOMAIN-CONTAINING"/>
    <property type="match status" value="1"/>
</dbReference>
<keyword evidence="2" id="KW-0805">Transcription regulation</keyword>
<comment type="subcellular location">
    <subcellularLocation>
        <location evidence="1">Nucleus</location>
    </subcellularLocation>
</comment>
<dbReference type="Gene3D" id="2.40.330.10">
    <property type="entry name" value="DNA-binding pseudobarrel domain"/>
    <property type="match status" value="1"/>
</dbReference>
<dbReference type="SMART" id="SM01019">
    <property type="entry name" value="B3"/>
    <property type="match status" value="1"/>
</dbReference>
<accession>A0AAD8T5X5</accession>
<evidence type="ECO:0000256" key="5">
    <source>
        <dbReference type="ARBA" id="ARBA00023242"/>
    </source>
</evidence>
<dbReference type="InterPro" id="IPR015300">
    <property type="entry name" value="DNA-bd_pseudobarrel_sf"/>
</dbReference>
<feature type="domain" description="TF-B3" evidence="6">
    <location>
        <begin position="110"/>
        <end position="161"/>
    </location>
</feature>
<reference evidence="7" key="1">
    <citation type="submission" date="2023-07" db="EMBL/GenBank/DDBJ databases">
        <title>A chromosome-level genome assembly of Lolium multiflorum.</title>
        <authorList>
            <person name="Chen Y."/>
            <person name="Copetti D."/>
            <person name="Kolliker R."/>
            <person name="Studer B."/>
        </authorList>
    </citation>
    <scope>NUCLEOTIDE SEQUENCE</scope>
    <source>
        <strain evidence="7">02402/16</strain>
        <tissue evidence="7">Leaf</tissue>
    </source>
</reference>
<evidence type="ECO:0000256" key="3">
    <source>
        <dbReference type="ARBA" id="ARBA00023125"/>
    </source>
</evidence>
<evidence type="ECO:0000256" key="1">
    <source>
        <dbReference type="ARBA" id="ARBA00004123"/>
    </source>
</evidence>
<dbReference type="AlphaFoldDB" id="A0AAD8T5X5"/>
<evidence type="ECO:0000259" key="6">
    <source>
        <dbReference type="PROSITE" id="PS50863"/>
    </source>
</evidence>
<dbReference type="InterPro" id="IPR003340">
    <property type="entry name" value="B3_DNA-bd"/>
</dbReference>
<dbReference type="GO" id="GO:0003677">
    <property type="term" value="F:DNA binding"/>
    <property type="evidence" value="ECO:0007669"/>
    <property type="project" value="UniProtKB-KW"/>
</dbReference>
<keyword evidence="5" id="KW-0539">Nucleus</keyword>
<dbReference type="Pfam" id="PF02362">
    <property type="entry name" value="B3"/>
    <property type="match status" value="1"/>
</dbReference>
<evidence type="ECO:0000313" key="8">
    <source>
        <dbReference type="Proteomes" id="UP001231189"/>
    </source>
</evidence>
<keyword evidence="8" id="KW-1185">Reference proteome</keyword>
<dbReference type="GO" id="GO:0005634">
    <property type="term" value="C:nucleus"/>
    <property type="evidence" value="ECO:0007669"/>
    <property type="project" value="UniProtKB-SubCell"/>
</dbReference>
<sequence>MNFTSLGKILFTPRWRDHGAGGGTGTAAAVALLQPTKILRCGTAGPQPAVIVEVQLVGQGALQRVALQGQGAVVAPSPTGGRVVITRTTASCHLLRDIELRESSGGQPYWDMRERVNEEGRMYLDDGWAGFADWYQLRSGHVLKFRYRGSSQFVVKIFDKSMCCRSYWPYFLADGASDGSQL</sequence>